<gene>
    <name evidence="7" type="ORF">PF001_g15722</name>
    <name evidence="6" type="ORF">PF002_g17810</name>
    <name evidence="5" type="ORF">PF005_g16316</name>
    <name evidence="4" type="ORF">PF006_g14827</name>
    <name evidence="3" type="ORF">PF007_g20157</name>
    <name evidence="2" type="ORF">PF009_g17716</name>
</gene>
<evidence type="ECO:0000313" key="11">
    <source>
        <dbReference type="Proteomes" id="UP000440367"/>
    </source>
</evidence>
<sequence length="55" mass="5768">MTSFRILALVFMSSTGTSPDGGPPLDGTAASCSAVLAEEGRHVRTWAHRARSGNH</sequence>
<evidence type="ECO:0000313" key="3">
    <source>
        <dbReference type="EMBL" id="KAE9087975.1"/>
    </source>
</evidence>
<organism evidence="4 12">
    <name type="scientific">Phytophthora fragariae</name>
    <dbReference type="NCBI Taxonomy" id="53985"/>
    <lineage>
        <taxon>Eukaryota</taxon>
        <taxon>Sar</taxon>
        <taxon>Stramenopiles</taxon>
        <taxon>Oomycota</taxon>
        <taxon>Peronosporomycetes</taxon>
        <taxon>Peronosporales</taxon>
        <taxon>Peronosporaceae</taxon>
        <taxon>Phytophthora</taxon>
    </lineage>
</organism>
<dbReference type="EMBL" id="QXGF01001141">
    <property type="protein sequence ID" value="KAE8932242.1"/>
    <property type="molecule type" value="Genomic_DNA"/>
</dbReference>
<feature type="signal peptide" evidence="1">
    <location>
        <begin position="1"/>
        <end position="19"/>
    </location>
</feature>
<evidence type="ECO:0000313" key="9">
    <source>
        <dbReference type="Proteomes" id="UP000433483"/>
    </source>
</evidence>
<evidence type="ECO:0000313" key="2">
    <source>
        <dbReference type="EMBL" id="KAE8932242.1"/>
    </source>
</evidence>
<dbReference type="EMBL" id="QXGB01001059">
    <property type="protein sequence ID" value="KAE9197956.1"/>
    <property type="molecule type" value="Genomic_DNA"/>
</dbReference>
<reference evidence="8 9" key="1">
    <citation type="submission" date="2018-08" db="EMBL/GenBank/DDBJ databases">
        <title>Genomic investigation of the strawberry pathogen Phytophthora fragariae indicates pathogenicity is determined by transcriptional variation in three key races.</title>
        <authorList>
            <person name="Adams T.M."/>
            <person name="Armitage A.D."/>
            <person name="Sobczyk M.K."/>
            <person name="Bates H.J."/>
            <person name="Dunwell J.M."/>
            <person name="Nellist C.F."/>
            <person name="Harrison R.J."/>
        </authorList>
    </citation>
    <scope>NUCLEOTIDE SEQUENCE [LARGE SCALE GENOMIC DNA]</scope>
    <source>
        <strain evidence="7 10">A4</strain>
        <strain evidence="6 11">BC-1</strain>
        <strain evidence="5 9">NOV-27</strain>
        <strain evidence="4 12">NOV-5</strain>
        <strain evidence="3 13">NOV-71</strain>
        <strain evidence="2 8">NOV-9</strain>
    </source>
</reference>
<dbReference type="Proteomes" id="UP000440732">
    <property type="component" value="Unassembled WGS sequence"/>
</dbReference>
<dbReference type="Proteomes" id="UP000437068">
    <property type="component" value="Unassembled WGS sequence"/>
</dbReference>
<comment type="caution">
    <text evidence="4">The sequence shown here is derived from an EMBL/GenBank/DDBJ whole genome shotgun (WGS) entry which is preliminary data.</text>
</comment>
<name>A0A6A3THV9_9STRA</name>
<dbReference type="EMBL" id="QXGE01001038">
    <property type="protein sequence ID" value="KAE9298867.1"/>
    <property type="molecule type" value="Genomic_DNA"/>
</dbReference>
<dbReference type="Proteomes" id="UP000433483">
    <property type="component" value="Unassembled WGS sequence"/>
</dbReference>
<evidence type="ECO:0000313" key="12">
    <source>
        <dbReference type="Proteomes" id="UP000440732"/>
    </source>
</evidence>
<dbReference type="EMBL" id="QXGD01001129">
    <property type="protein sequence ID" value="KAE9213932.1"/>
    <property type="molecule type" value="Genomic_DNA"/>
</dbReference>
<feature type="chain" id="PRO_5036166130" description="RxLR effector protein" evidence="1">
    <location>
        <begin position="20"/>
        <end position="55"/>
    </location>
</feature>
<dbReference type="Proteomes" id="UP000441208">
    <property type="component" value="Unassembled WGS sequence"/>
</dbReference>
<dbReference type="Proteomes" id="UP000429523">
    <property type="component" value="Unassembled WGS sequence"/>
</dbReference>
<keyword evidence="9" id="KW-1185">Reference proteome</keyword>
<dbReference type="AlphaFoldDB" id="A0A6A3THV9"/>
<dbReference type="EMBL" id="QXFZ01001590">
    <property type="protein sequence ID" value="KAE9087975.1"/>
    <property type="molecule type" value="Genomic_DNA"/>
</dbReference>
<keyword evidence="1" id="KW-0732">Signal</keyword>
<protein>
    <recommendedName>
        <fullName evidence="14">RxLR effector protein</fullName>
    </recommendedName>
</protein>
<evidence type="ECO:0000313" key="6">
    <source>
        <dbReference type="EMBL" id="KAE9213932.1"/>
    </source>
</evidence>
<evidence type="ECO:0000313" key="7">
    <source>
        <dbReference type="EMBL" id="KAE9298867.1"/>
    </source>
</evidence>
<evidence type="ECO:0000313" key="5">
    <source>
        <dbReference type="EMBL" id="KAE9197956.1"/>
    </source>
</evidence>
<evidence type="ECO:0000313" key="8">
    <source>
        <dbReference type="Proteomes" id="UP000429523"/>
    </source>
</evidence>
<accession>A0A6A3THV9</accession>
<evidence type="ECO:0008006" key="14">
    <source>
        <dbReference type="Google" id="ProtNLM"/>
    </source>
</evidence>
<evidence type="ECO:0000313" key="4">
    <source>
        <dbReference type="EMBL" id="KAE9134402.1"/>
    </source>
</evidence>
<proteinExistence type="predicted"/>
<dbReference type="Proteomes" id="UP000440367">
    <property type="component" value="Unassembled WGS sequence"/>
</dbReference>
<evidence type="ECO:0000256" key="1">
    <source>
        <dbReference type="SAM" id="SignalP"/>
    </source>
</evidence>
<dbReference type="EMBL" id="QXGA01000949">
    <property type="protein sequence ID" value="KAE9134402.1"/>
    <property type="molecule type" value="Genomic_DNA"/>
</dbReference>
<evidence type="ECO:0000313" key="13">
    <source>
        <dbReference type="Proteomes" id="UP000441208"/>
    </source>
</evidence>
<evidence type="ECO:0000313" key="10">
    <source>
        <dbReference type="Proteomes" id="UP000437068"/>
    </source>
</evidence>